<evidence type="ECO:0000256" key="1">
    <source>
        <dbReference type="SAM" id="MobiDB-lite"/>
    </source>
</evidence>
<organism evidence="2 3">
    <name type="scientific">Curtobacterium pusillum</name>
    <dbReference type="NCBI Taxonomy" id="69373"/>
    <lineage>
        <taxon>Bacteria</taxon>
        <taxon>Bacillati</taxon>
        <taxon>Actinomycetota</taxon>
        <taxon>Actinomycetes</taxon>
        <taxon>Micrococcales</taxon>
        <taxon>Microbacteriaceae</taxon>
        <taxon>Curtobacterium</taxon>
    </lineage>
</organism>
<dbReference type="RefSeq" id="WP_175351831.1">
    <property type="nucleotide sequence ID" value="NZ_JABMCE010000079.1"/>
</dbReference>
<name>A0ABX2MC51_9MICO</name>
<feature type="non-terminal residue" evidence="2">
    <location>
        <position position="1"/>
    </location>
</feature>
<evidence type="ECO:0000313" key="2">
    <source>
        <dbReference type="EMBL" id="NUU14363.1"/>
    </source>
</evidence>
<proteinExistence type="predicted"/>
<feature type="region of interest" description="Disordered" evidence="1">
    <location>
        <begin position="195"/>
        <end position="214"/>
    </location>
</feature>
<accession>A0ABX2MC51</accession>
<comment type="caution">
    <text evidence="2">The sequence shown here is derived from an EMBL/GenBank/DDBJ whole genome shotgun (WGS) entry which is preliminary data.</text>
</comment>
<evidence type="ECO:0008006" key="4">
    <source>
        <dbReference type="Google" id="ProtNLM"/>
    </source>
</evidence>
<gene>
    <name evidence="2" type="ORF">HP507_11025</name>
</gene>
<dbReference type="EMBL" id="JABMCE010000079">
    <property type="protein sequence ID" value="NUU14363.1"/>
    <property type="molecule type" value="Genomic_DNA"/>
</dbReference>
<dbReference type="Proteomes" id="UP000573001">
    <property type="component" value="Unassembled WGS sequence"/>
</dbReference>
<protein>
    <recommendedName>
        <fullName evidence="4">Bacterial Ig domain-containing protein</fullName>
    </recommendedName>
</protein>
<evidence type="ECO:0000313" key="3">
    <source>
        <dbReference type="Proteomes" id="UP000573001"/>
    </source>
</evidence>
<keyword evidence="3" id="KW-1185">Reference proteome</keyword>
<reference evidence="2 3" key="1">
    <citation type="submission" date="2020-05" db="EMBL/GenBank/DDBJ databases">
        <title>Genome Sequencing of Type Strains.</title>
        <authorList>
            <person name="Lemaire J.F."/>
            <person name="Inderbitzin P."/>
            <person name="Gregorio O.A."/>
            <person name="Collins S.B."/>
            <person name="Wespe N."/>
            <person name="Knight-Connoni V."/>
        </authorList>
    </citation>
    <scope>NUCLEOTIDE SEQUENCE [LARGE SCALE GENOMIC DNA]</scope>
    <source>
        <strain evidence="2 3">ATCC 19096</strain>
    </source>
</reference>
<sequence length="214" mass="22482">GSAQPVEQTVPVRVTPYPTEIEVTSDTKFTPGEHAELSGTATPNSGFVMYDSIFPTGAETNIRVDDQGRWTWRSAKPAGMYSVYTATAYLGVHGRTEIRLVAADFADAVEITSAPTYTPGERAVISGTGTAGKHFLIATRNTDVTNVDDWQTITIDSEGRWSAQTPRPEEPGEINVLILGAGHFATGTTLVPAGGAGAPSGVGSEARQGQASRG</sequence>